<keyword evidence="4" id="KW-0560">Oxidoreductase</keyword>
<evidence type="ECO:0000313" key="8">
    <source>
        <dbReference type="Proteomes" id="UP000093391"/>
    </source>
</evidence>
<dbReference type="Proteomes" id="UP000093391">
    <property type="component" value="Chromosome"/>
</dbReference>
<dbReference type="Gene3D" id="2.60.120.650">
    <property type="entry name" value="Cupin"/>
    <property type="match status" value="1"/>
</dbReference>
<proteinExistence type="predicted"/>
<dbReference type="Gene3D" id="3.40.366.30">
    <property type="entry name" value="50S ribosomal protein L16 arginine hydroxylase, Chain A, Domain 2"/>
    <property type="match status" value="1"/>
</dbReference>
<keyword evidence="3" id="KW-0223">Dioxygenase</keyword>
<dbReference type="PROSITE" id="PS51184">
    <property type="entry name" value="JMJC"/>
    <property type="match status" value="1"/>
</dbReference>
<dbReference type="GO" id="GO:0046872">
    <property type="term" value="F:metal ion binding"/>
    <property type="evidence" value="ECO:0007669"/>
    <property type="project" value="UniProtKB-KW"/>
</dbReference>
<dbReference type="Pfam" id="PF20514">
    <property type="entry name" value="WHD_ROXA"/>
    <property type="match status" value="1"/>
</dbReference>
<accession>A0A1B2LYH6</accession>
<dbReference type="InterPro" id="IPR046799">
    <property type="entry name" value="ROXA-like_wH"/>
</dbReference>
<sequence>MSQPLDILGGISAEQFLSEYWQKKPLLVRAAMPEIVGLLEPEDVKQLALEDHVTARLIQQHAAQQWQVKNAPLQPKDFKKLAAHWTLLVQAVDHFSLDLAALWQKFDFLPQWRRDDIMVSYAPKGGSVGQHFDFYDVFLVQSYGHRRWQLGQMCDEHSAFLADQPIKLLPDMNVYFDEILAPGDLLYVPPGLSHHGVAEDDCLTCSFGFRMPNPANLLDRVSDHFADNNSLKNPFVDLTRRPSQQSGAIEAAEIAFLKAQLIEKIQHSTDFDAVLASLMSEPNFPDHIPEADELTVDDLAQLLNTGFQIQREPASRLLYLPTANPAKFYANGEALYIDAEQAPILQRLADGACLDFDDQFLCPELDCWLDLINDAVLTLLEPQVHPSI</sequence>
<dbReference type="AlphaFoldDB" id="A0A1B2LYH6"/>
<feature type="domain" description="JmjC" evidence="6">
    <location>
        <begin position="98"/>
        <end position="226"/>
    </location>
</feature>
<comment type="cofactor">
    <cofactor evidence="1">
        <name>Fe(2+)</name>
        <dbReference type="ChEBI" id="CHEBI:29033"/>
    </cofactor>
</comment>
<evidence type="ECO:0000313" key="7">
    <source>
        <dbReference type="EMBL" id="AOA58012.1"/>
    </source>
</evidence>
<evidence type="ECO:0000256" key="3">
    <source>
        <dbReference type="ARBA" id="ARBA00022964"/>
    </source>
</evidence>
<dbReference type="SUPFAM" id="SSF51197">
    <property type="entry name" value="Clavaminate synthase-like"/>
    <property type="match status" value="1"/>
</dbReference>
<dbReference type="RefSeq" id="WP_067553719.1">
    <property type="nucleotide sequence ID" value="NZ_CP016895.1"/>
</dbReference>
<dbReference type="InterPro" id="IPR003347">
    <property type="entry name" value="JmjC_dom"/>
</dbReference>
<keyword evidence="5" id="KW-0408">Iron</keyword>
<dbReference type="SMART" id="SM00558">
    <property type="entry name" value="JmjC"/>
    <property type="match status" value="1"/>
</dbReference>
<dbReference type="Pfam" id="PF08007">
    <property type="entry name" value="JmjC_2"/>
    <property type="match status" value="1"/>
</dbReference>
<keyword evidence="2" id="KW-0479">Metal-binding</keyword>
<dbReference type="PANTHER" id="PTHR13096:SF8">
    <property type="entry name" value="RIBOSOMAL OXYGENASE 1"/>
    <property type="match status" value="1"/>
</dbReference>
<dbReference type="OrthoDB" id="9764016at2"/>
<evidence type="ECO:0000256" key="5">
    <source>
        <dbReference type="ARBA" id="ARBA00023004"/>
    </source>
</evidence>
<gene>
    <name evidence="7" type="ORF">BFG52_06370</name>
</gene>
<evidence type="ECO:0000256" key="1">
    <source>
        <dbReference type="ARBA" id="ARBA00001954"/>
    </source>
</evidence>
<evidence type="ECO:0000259" key="6">
    <source>
        <dbReference type="PROSITE" id="PS51184"/>
    </source>
</evidence>
<evidence type="ECO:0000256" key="2">
    <source>
        <dbReference type="ARBA" id="ARBA00022723"/>
    </source>
</evidence>
<keyword evidence="8" id="KW-1185">Reference proteome</keyword>
<dbReference type="GO" id="GO:0016706">
    <property type="term" value="F:2-oxoglutarate-dependent dioxygenase activity"/>
    <property type="evidence" value="ECO:0007669"/>
    <property type="project" value="TreeGrafter"/>
</dbReference>
<dbReference type="KEGG" id="ala:BFG52_06370"/>
<dbReference type="InterPro" id="IPR039994">
    <property type="entry name" value="NO66-like"/>
</dbReference>
<organism evidence="7 8">
    <name type="scientific">Acinetobacter larvae</name>
    <dbReference type="NCBI Taxonomy" id="1789224"/>
    <lineage>
        <taxon>Bacteria</taxon>
        <taxon>Pseudomonadati</taxon>
        <taxon>Pseudomonadota</taxon>
        <taxon>Gammaproteobacteria</taxon>
        <taxon>Moraxellales</taxon>
        <taxon>Moraxellaceae</taxon>
        <taxon>Acinetobacter</taxon>
    </lineage>
</organism>
<name>A0A1B2LYH6_9GAMM</name>
<dbReference type="STRING" id="1789224.BFG52_06370"/>
<dbReference type="PANTHER" id="PTHR13096">
    <property type="entry name" value="MINA53 MYC INDUCED NUCLEAR ANTIGEN"/>
    <property type="match status" value="1"/>
</dbReference>
<reference evidence="7 8" key="1">
    <citation type="submission" date="2016-08" db="EMBL/GenBank/DDBJ databases">
        <authorList>
            <person name="Seilhamer J.J."/>
        </authorList>
    </citation>
    <scope>NUCLEOTIDE SEQUENCE [LARGE SCALE GENOMIC DNA]</scope>
    <source>
        <strain evidence="7 8">BRTC-1</strain>
    </source>
</reference>
<protein>
    <submittedName>
        <fullName evidence="7">Cupin</fullName>
    </submittedName>
</protein>
<evidence type="ECO:0000256" key="4">
    <source>
        <dbReference type="ARBA" id="ARBA00023002"/>
    </source>
</evidence>
<dbReference type="EMBL" id="CP016895">
    <property type="protein sequence ID" value="AOA58012.1"/>
    <property type="molecule type" value="Genomic_DNA"/>
</dbReference>